<dbReference type="SUPFAM" id="SSF48452">
    <property type="entry name" value="TPR-like"/>
    <property type="match status" value="1"/>
</dbReference>
<evidence type="ECO:0000256" key="2">
    <source>
        <dbReference type="SAM" id="SignalP"/>
    </source>
</evidence>
<dbReference type="SMART" id="SM00028">
    <property type="entry name" value="TPR"/>
    <property type="match status" value="6"/>
</dbReference>
<dbReference type="AlphaFoldDB" id="A0A143PMD4"/>
<evidence type="ECO:0000313" key="4">
    <source>
        <dbReference type="Proteomes" id="UP000076079"/>
    </source>
</evidence>
<dbReference type="Pfam" id="PF13432">
    <property type="entry name" value="TPR_16"/>
    <property type="match status" value="2"/>
</dbReference>
<feature type="signal peptide" evidence="2">
    <location>
        <begin position="1"/>
        <end position="23"/>
    </location>
</feature>
<sequence precursor="true">MAASLVRAVVVYLALGAGAIAQAPPPDDRVEQARRLVDAGRAQAALDLLGDPGTADEDARRHLVRGLAYYHLGDAPRAIALLERARAGLEDEAERLHATEVLGLALMLANRATEALPHLEAATRARRSPEVAHVLAQAAVQAGQPDTARRALALAFGLDEDRAEAFVAAGQLMARLDMHEMAEQALRAALARNASVLQANYLLGQEALFRGRLDEAVTLTQRELALNPLDAMALVQLGDALARLDRWDGALPVLQRAIWLNPYYSAPYILLGRGHLRAGHPDLAEGMARRAIAFDPNNRTAHYLLGQVLQQLGQSAAAKEAFARAEQLQQQGRR</sequence>
<dbReference type="GO" id="GO:0042802">
    <property type="term" value="F:identical protein binding"/>
    <property type="evidence" value="ECO:0007669"/>
    <property type="project" value="InterPro"/>
</dbReference>
<dbReference type="KEGG" id="abac:LuPra_02588"/>
<keyword evidence="2" id="KW-0732">Signal</keyword>
<dbReference type="EMBL" id="CP015136">
    <property type="protein sequence ID" value="AMY09373.1"/>
    <property type="molecule type" value="Genomic_DNA"/>
</dbReference>
<reference evidence="4" key="2">
    <citation type="submission" date="2016-04" db="EMBL/GenBank/DDBJ databases">
        <title>First Complete Genome Sequence of a Subdivision 6 Acidobacterium.</title>
        <authorList>
            <person name="Huang S."/>
            <person name="Vieira S."/>
            <person name="Bunk B."/>
            <person name="Riedel T."/>
            <person name="Sproeer C."/>
            <person name="Overmann J."/>
        </authorList>
    </citation>
    <scope>NUCLEOTIDE SEQUENCE [LARGE SCALE GENOMIC DNA]</scope>
    <source>
        <strain evidence="4">DSM 100886 HEG_-6_39</strain>
    </source>
</reference>
<accession>A0A143PMD4</accession>
<dbReference type="InterPro" id="IPR011990">
    <property type="entry name" value="TPR-like_helical_dom_sf"/>
</dbReference>
<dbReference type="STRING" id="1855912.LuPra_02588"/>
<proteinExistence type="predicted"/>
<keyword evidence="1" id="KW-0802">TPR repeat</keyword>
<evidence type="ECO:0000256" key="1">
    <source>
        <dbReference type="PROSITE-ProRule" id="PRU00339"/>
    </source>
</evidence>
<reference evidence="3 4" key="1">
    <citation type="journal article" date="2016" name="Genome Announc.">
        <title>First Complete Genome Sequence of a Subdivision 6 Acidobacterium Strain.</title>
        <authorList>
            <person name="Huang S."/>
            <person name="Vieira S."/>
            <person name="Bunk B."/>
            <person name="Riedel T."/>
            <person name="Sproer C."/>
            <person name="Overmann J."/>
        </authorList>
    </citation>
    <scope>NUCLEOTIDE SEQUENCE [LARGE SCALE GENOMIC DNA]</scope>
    <source>
        <strain evidence="4">DSM 100886 HEG_-6_39</strain>
    </source>
</reference>
<dbReference type="PANTHER" id="PTHR12558">
    <property type="entry name" value="CELL DIVISION CYCLE 16,23,27"/>
    <property type="match status" value="1"/>
</dbReference>
<dbReference type="PANTHER" id="PTHR12558:SF13">
    <property type="entry name" value="CELL DIVISION CYCLE PROTEIN 27 HOMOLOG"/>
    <property type="match status" value="1"/>
</dbReference>
<keyword evidence="3" id="KW-0449">Lipoprotein</keyword>
<dbReference type="Proteomes" id="UP000076079">
    <property type="component" value="Chromosome"/>
</dbReference>
<feature type="chain" id="PRO_5007511658" evidence="2">
    <location>
        <begin position="24"/>
        <end position="334"/>
    </location>
</feature>
<feature type="repeat" description="TPR" evidence="1">
    <location>
        <begin position="231"/>
        <end position="264"/>
    </location>
</feature>
<dbReference type="InterPro" id="IPR019734">
    <property type="entry name" value="TPR_rpt"/>
</dbReference>
<gene>
    <name evidence="3" type="ORF">LuPra_02588</name>
</gene>
<dbReference type="PROSITE" id="PS50005">
    <property type="entry name" value="TPR"/>
    <property type="match status" value="1"/>
</dbReference>
<evidence type="ECO:0000313" key="3">
    <source>
        <dbReference type="EMBL" id="AMY09373.1"/>
    </source>
</evidence>
<dbReference type="Gene3D" id="1.25.40.10">
    <property type="entry name" value="Tetratricopeptide repeat domain"/>
    <property type="match status" value="2"/>
</dbReference>
<organism evidence="3 4">
    <name type="scientific">Luteitalea pratensis</name>
    <dbReference type="NCBI Taxonomy" id="1855912"/>
    <lineage>
        <taxon>Bacteria</taxon>
        <taxon>Pseudomonadati</taxon>
        <taxon>Acidobacteriota</taxon>
        <taxon>Vicinamibacteria</taxon>
        <taxon>Vicinamibacterales</taxon>
        <taxon>Vicinamibacteraceae</taxon>
        <taxon>Luteitalea</taxon>
    </lineage>
</organism>
<protein>
    <submittedName>
        <fullName evidence="3">Putative PEP-CTERM system TPR-repeat lipoprotein</fullName>
    </submittedName>
</protein>
<name>A0A143PMD4_LUTPR</name>
<keyword evidence="4" id="KW-1185">Reference proteome</keyword>
<dbReference type="InterPro" id="IPR011717">
    <property type="entry name" value="TPR-4"/>
</dbReference>
<dbReference type="Pfam" id="PF07721">
    <property type="entry name" value="TPR_4"/>
    <property type="match status" value="2"/>
</dbReference>